<keyword evidence="4 5" id="KW-0472">Membrane</keyword>
<dbReference type="RefSeq" id="WP_054658469.1">
    <property type="nucleotide sequence ID" value="NZ_BAZI01000078.1"/>
</dbReference>
<feature type="transmembrane region" description="Helical" evidence="5">
    <location>
        <begin position="56"/>
        <end position="78"/>
    </location>
</feature>
<comment type="subcellular location">
    <subcellularLocation>
        <location evidence="1">Membrane</location>
    </subcellularLocation>
</comment>
<evidence type="ECO:0000256" key="3">
    <source>
        <dbReference type="ARBA" id="ARBA00022989"/>
    </source>
</evidence>
<keyword evidence="3 5" id="KW-1133">Transmembrane helix</keyword>
<evidence type="ECO:0000313" key="7">
    <source>
        <dbReference type="Proteomes" id="UP000050836"/>
    </source>
</evidence>
<accession>A0A0R0A272</accession>
<dbReference type="PANTHER" id="PTHR35371">
    <property type="entry name" value="INNER MEMBRANE PROTEIN"/>
    <property type="match status" value="1"/>
</dbReference>
<feature type="transmembrane region" description="Helical" evidence="5">
    <location>
        <begin position="90"/>
        <end position="106"/>
    </location>
</feature>
<evidence type="ECO:0000256" key="2">
    <source>
        <dbReference type="ARBA" id="ARBA00022692"/>
    </source>
</evidence>
<sequence length="130" mass="14083">MDIEIRALGWAVVLGILQMLLAATASTSQRGLKWNVSARDGRAPPLTGAAARLQRAWANFLETFPLFAAAVLAVVLLHRQNPSTALGAQLYLWARVLYVPLYAAGIPYLRSLVWGVAMAGIGMLVWPLLT</sequence>
<dbReference type="AlphaFoldDB" id="A0A0R0A272"/>
<dbReference type="EMBL" id="LLXS01000046">
    <property type="protein sequence ID" value="KRG39339.1"/>
    <property type="molecule type" value="Genomic_DNA"/>
</dbReference>
<dbReference type="Pfam" id="PF01124">
    <property type="entry name" value="MAPEG"/>
    <property type="match status" value="1"/>
</dbReference>
<protein>
    <recommendedName>
        <fullName evidence="8">MAPEG family protein</fullName>
    </recommendedName>
</protein>
<evidence type="ECO:0000256" key="1">
    <source>
        <dbReference type="ARBA" id="ARBA00004370"/>
    </source>
</evidence>
<evidence type="ECO:0000256" key="4">
    <source>
        <dbReference type="ARBA" id="ARBA00023136"/>
    </source>
</evidence>
<evidence type="ECO:0000256" key="5">
    <source>
        <dbReference type="SAM" id="Phobius"/>
    </source>
</evidence>
<gene>
    <name evidence="6" type="ORF">ARC78_14795</name>
</gene>
<dbReference type="PANTHER" id="PTHR35371:SF1">
    <property type="entry name" value="BLR7753 PROTEIN"/>
    <property type="match status" value="1"/>
</dbReference>
<dbReference type="InterPro" id="IPR023352">
    <property type="entry name" value="MAPEG-like_dom_sf"/>
</dbReference>
<proteinExistence type="predicted"/>
<evidence type="ECO:0000313" key="6">
    <source>
        <dbReference type="EMBL" id="KRG39339.1"/>
    </source>
</evidence>
<name>A0A0R0A272_9GAMM</name>
<dbReference type="GO" id="GO:0016020">
    <property type="term" value="C:membrane"/>
    <property type="evidence" value="ECO:0007669"/>
    <property type="project" value="UniProtKB-SubCell"/>
</dbReference>
<feature type="transmembrane region" description="Helical" evidence="5">
    <location>
        <begin position="112"/>
        <end position="129"/>
    </location>
</feature>
<reference evidence="6 7" key="1">
    <citation type="submission" date="2015-10" db="EMBL/GenBank/DDBJ databases">
        <title>Genome sequencing and analysis of members of genus Stenotrophomonas.</title>
        <authorList>
            <person name="Patil P.P."/>
            <person name="Midha S."/>
            <person name="Patil P.B."/>
        </authorList>
    </citation>
    <scope>NUCLEOTIDE SEQUENCE [LARGE SCALE GENOMIC DNA]</scope>
    <source>
        <strain evidence="6 7">JCM 9942</strain>
    </source>
</reference>
<comment type="caution">
    <text evidence="6">The sequence shown here is derived from an EMBL/GenBank/DDBJ whole genome shotgun (WGS) entry which is preliminary data.</text>
</comment>
<evidence type="ECO:0008006" key="8">
    <source>
        <dbReference type="Google" id="ProtNLM"/>
    </source>
</evidence>
<dbReference type="Gene3D" id="1.20.120.550">
    <property type="entry name" value="Membrane associated eicosanoid/glutathione metabolism-like domain"/>
    <property type="match status" value="1"/>
</dbReference>
<organism evidence="6 7">
    <name type="scientific">Stenotrophomonas pictorum JCM 9942</name>
    <dbReference type="NCBI Taxonomy" id="1236960"/>
    <lineage>
        <taxon>Bacteria</taxon>
        <taxon>Pseudomonadati</taxon>
        <taxon>Pseudomonadota</taxon>
        <taxon>Gammaproteobacteria</taxon>
        <taxon>Lysobacterales</taxon>
        <taxon>Lysobacteraceae</taxon>
        <taxon>Stenotrophomonas</taxon>
    </lineage>
</organism>
<keyword evidence="7" id="KW-1185">Reference proteome</keyword>
<dbReference type="Proteomes" id="UP000050836">
    <property type="component" value="Unassembled WGS sequence"/>
</dbReference>
<keyword evidence="2 5" id="KW-0812">Transmembrane</keyword>
<dbReference type="InterPro" id="IPR001129">
    <property type="entry name" value="Membr-assoc_MAPEG"/>
</dbReference>
<dbReference type="SUPFAM" id="SSF161084">
    <property type="entry name" value="MAPEG domain-like"/>
    <property type="match status" value="1"/>
</dbReference>
<dbReference type="OrthoDB" id="513661at2"/>